<dbReference type="InterPro" id="IPR010022">
    <property type="entry name" value="XkdX"/>
</dbReference>
<dbReference type="RefSeq" id="WP_195718464.1">
    <property type="nucleotide sequence ID" value="NZ_CP064056.1"/>
</dbReference>
<evidence type="ECO:0000313" key="2">
    <source>
        <dbReference type="Proteomes" id="UP000594455"/>
    </source>
</evidence>
<reference evidence="1 2" key="1">
    <citation type="submission" date="2020-10" db="EMBL/GenBank/DDBJ databases">
        <title>Closed genome sequences of Staphylococcus lloydii sp. nov. and Staphylococcus durrellii sp. nov. Isolated from Captive Fruit Bats (Pteropus livingstonii).</title>
        <authorList>
            <person name="Fountain K."/>
        </authorList>
    </citation>
    <scope>NUCLEOTIDE SEQUENCE [LARGE SCALE GENOMIC DNA]</scope>
    <source>
        <strain evidence="1 2">23_2_7_LY</strain>
    </source>
</reference>
<protein>
    <submittedName>
        <fullName evidence="1">XkdX family protein</fullName>
    </submittedName>
</protein>
<dbReference type="Proteomes" id="UP000594455">
    <property type="component" value="Chromosome"/>
</dbReference>
<dbReference type="Pfam" id="PF09693">
    <property type="entry name" value="Phage_XkdX"/>
    <property type="match status" value="1"/>
</dbReference>
<dbReference type="AlphaFoldDB" id="A0A7T1F8V2"/>
<dbReference type="KEGG" id="sllo:ISP08_09550"/>
<sequence>MTKMNDLISPTFSEIKQMYIWGCLTNDDIKWYVEMEALDKEDYALITNEKYPEPQA</sequence>
<dbReference type="NCBIfam" id="TIGR01669">
    <property type="entry name" value="phage_XkdX"/>
    <property type="match status" value="1"/>
</dbReference>
<name>A0A7T1F8V2_9STAP</name>
<dbReference type="EMBL" id="CP064056">
    <property type="protein sequence ID" value="QPM74580.1"/>
    <property type="molecule type" value="Genomic_DNA"/>
</dbReference>
<accession>A0A7T1F8V2</accession>
<proteinExistence type="predicted"/>
<gene>
    <name evidence="1" type="ORF">ISP08_09550</name>
</gene>
<organism evidence="1 2">
    <name type="scientific">Staphylococcus lloydii</name>
    <dbReference type="NCBI Taxonomy" id="2781774"/>
    <lineage>
        <taxon>Bacteria</taxon>
        <taxon>Bacillati</taxon>
        <taxon>Bacillota</taxon>
        <taxon>Bacilli</taxon>
        <taxon>Bacillales</taxon>
        <taxon>Staphylococcaceae</taxon>
        <taxon>Staphylococcus</taxon>
    </lineage>
</organism>
<evidence type="ECO:0000313" key="1">
    <source>
        <dbReference type="EMBL" id="QPM74580.1"/>
    </source>
</evidence>
<keyword evidence="2" id="KW-1185">Reference proteome</keyword>